<dbReference type="InterPro" id="IPR013969">
    <property type="entry name" value="Oligosacch_biosynth_Alg14"/>
</dbReference>
<proteinExistence type="inferred from homology"/>
<organism evidence="9 10">
    <name type="scientific">Dryococelus australis</name>
    <dbReference type="NCBI Taxonomy" id="614101"/>
    <lineage>
        <taxon>Eukaryota</taxon>
        <taxon>Metazoa</taxon>
        <taxon>Ecdysozoa</taxon>
        <taxon>Arthropoda</taxon>
        <taxon>Hexapoda</taxon>
        <taxon>Insecta</taxon>
        <taxon>Pterygota</taxon>
        <taxon>Neoptera</taxon>
        <taxon>Polyneoptera</taxon>
        <taxon>Phasmatodea</taxon>
        <taxon>Verophasmatodea</taxon>
        <taxon>Anareolatae</taxon>
        <taxon>Phasmatidae</taxon>
        <taxon>Eurycanthinae</taxon>
        <taxon>Dryococelus</taxon>
    </lineage>
</organism>
<feature type="region of interest" description="Disordered" evidence="8">
    <location>
        <begin position="94"/>
        <end position="124"/>
    </location>
</feature>
<protein>
    <recommendedName>
        <fullName evidence="3">UDP-N-acetylglucosamine transferase subunit ALG14</fullName>
    </recommendedName>
</protein>
<evidence type="ECO:0000256" key="7">
    <source>
        <dbReference type="ARBA" id="ARBA00023136"/>
    </source>
</evidence>
<evidence type="ECO:0000256" key="1">
    <source>
        <dbReference type="ARBA" id="ARBA00004389"/>
    </source>
</evidence>
<name>A0ABQ9GDH6_9NEOP</name>
<feature type="compositionally biased region" description="Basic residues" evidence="8">
    <location>
        <begin position="94"/>
        <end position="103"/>
    </location>
</feature>
<keyword evidence="6" id="KW-1133">Transmembrane helix</keyword>
<evidence type="ECO:0000313" key="9">
    <source>
        <dbReference type="EMBL" id="KAJ8870227.1"/>
    </source>
</evidence>
<evidence type="ECO:0000256" key="8">
    <source>
        <dbReference type="SAM" id="MobiDB-lite"/>
    </source>
</evidence>
<comment type="subcellular location">
    <subcellularLocation>
        <location evidence="1">Endoplasmic reticulum membrane</location>
        <topology evidence="1">Single-pass membrane protein</topology>
    </subcellularLocation>
</comment>
<dbReference type="Pfam" id="PF08660">
    <property type="entry name" value="Alg14"/>
    <property type="match status" value="1"/>
</dbReference>
<evidence type="ECO:0000313" key="10">
    <source>
        <dbReference type="Proteomes" id="UP001159363"/>
    </source>
</evidence>
<feature type="compositionally biased region" description="Polar residues" evidence="8">
    <location>
        <begin position="112"/>
        <end position="124"/>
    </location>
</feature>
<dbReference type="EMBL" id="JARBHB010000013">
    <property type="protein sequence ID" value="KAJ8870227.1"/>
    <property type="molecule type" value="Genomic_DNA"/>
</dbReference>
<keyword evidence="4" id="KW-0812">Transmembrane</keyword>
<evidence type="ECO:0000256" key="4">
    <source>
        <dbReference type="ARBA" id="ARBA00022692"/>
    </source>
</evidence>
<evidence type="ECO:0000256" key="5">
    <source>
        <dbReference type="ARBA" id="ARBA00022824"/>
    </source>
</evidence>
<evidence type="ECO:0000256" key="3">
    <source>
        <dbReference type="ARBA" id="ARBA00017467"/>
    </source>
</evidence>
<comment type="caution">
    <text evidence="9">The sequence shown here is derived from an EMBL/GenBank/DDBJ whole genome shotgun (WGS) entry which is preliminary data.</text>
</comment>
<dbReference type="Proteomes" id="UP001159363">
    <property type="component" value="Chromosome 12"/>
</dbReference>
<accession>A0ABQ9GDH6</accession>
<sequence length="508" mass="57366">MDLKSHWLWIVVAQIKANHKHGAGLLLAIVSPLALRIVLDEYAKYLDQYYDAVQYGTFSLIIAEAQSGGVLGPLYHPYGCSSCISLRLRKFSLSRPQRTHSQRSGRPARPGATQTARQSDQQSRGSLILSFPACGGLGEVNTRLKATRKSVKTAVIIGSGGHTTEMLKLVQELKPEKYTPRMYFVASNDTTSEVRILKLEGENKSDYEIIKIPRSRNVHQSFVSSFATTLYAVAAAVPYMLTRRPELILCNGPGTCIPICLIAFAMRTLSLCDNRIVFVESVCRVKTLSLTGKILLLFADELFVQWPQLKNQYKPGLSNLEGLVGHNSNSSKVAGRRKAENQRLRVAYQWLQPLMCRRPDGVPIPRMKGDIHLLLDHVYFEDLQRWRLCSVSSLRIIINFPVLLQKWRLYMVAEKVSKLNKFKDLVLRRTNPSGNYWEFVTKKLFMLFGLYRVAGVNNNNWYELVDLSGNDVRGILLETKVSGRCRWSAGFLGDLSFPLPFDSDATPY</sequence>
<evidence type="ECO:0000256" key="2">
    <source>
        <dbReference type="ARBA" id="ARBA00009731"/>
    </source>
</evidence>
<keyword evidence="7" id="KW-0472">Membrane</keyword>
<keyword evidence="5" id="KW-0256">Endoplasmic reticulum</keyword>
<gene>
    <name evidence="9" type="ORF">PR048_029244</name>
</gene>
<keyword evidence="10" id="KW-1185">Reference proteome</keyword>
<reference evidence="9 10" key="1">
    <citation type="submission" date="2023-02" db="EMBL/GenBank/DDBJ databases">
        <title>LHISI_Scaffold_Assembly.</title>
        <authorList>
            <person name="Stuart O.P."/>
            <person name="Cleave R."/>
            <person name="Magrath M.J.L."/>
            <person name="Mikheyev A.S."/>
        </authorList>
    </citation>
    <scope>NUCLEOTIDE SEQUENCE [LARGE SCALE GENOMIC DNA]</scope>
    <source>
        <strain evidence="9">Daus_M_001</strain>
        <tissue evidence="9">Leg muscle</tissue>
    </source>
</reference>
<dbReference type="PANTHER" id="PTHR12154:SF4">
    <property type="entry name" value="UDP-N-ACETYLGLUCOSAMINE TRANSFERASE SUBUNIT ALG14 HOMOLOG"/>
    <property type="match status" value="1"/>
</dbReference>
<comment type="similarity">
    <text evidence="2">Belongs to the ALG14 family.</text>
</comment>
<dbReference type="Gene3D" id="3.40.50.2000">
    <property type="entry name" value="Glycogen Phosphorylase B"/>
    <property type="match status" value="1"/>
</dbReference>
<dbReference type="PANTHER" id="PTHR12154">
    <property type="entry name" value="GLYCOSYL TRANSFERASE-RELATED"/>
    <property type="match status" value="1"/>
</dbReference>
<evidence type="ECO:0000256" key="6">
    <source>
        <dbReference type="ARBA" id="ARBA00022989"/>
    </source>
</evidence>